<dbReference type="FunFam" id="2.40.30.10:FF:000015">
    <property type="entry name" value="Translation factor GUF1, mitochondrial"/>
    <property type="match status" value="1"/>
</dbReference>
<dbReference type="Gene3D" id="2.40.30.10">
    <property type="entry name" value="Translation factors"/>
    <property type="match status" value="1"/>
</dbReference>
<dbReference type="InterPro" id="IPR006297">
    <property type="entry name" value="EF-4"/>
</dbReference>
<dbReference type="GO" id="GO:0045727">
    <property type="term" value="P:positive regulation of translation"/>
    <property type="evidence" value="ECO:0007669"/>
    <property type="project" value="UniProtKB-UniRule"/>
</dbReference>
<keyword evidence="7 12" id="KW-0472">Membrane</keyword>
<dbReference type="Gene3D" id="3.30.70.2570">
    <property type="entry name" value="Elongation factor 4, C-terminal domain"/>
    <property type="match status" value="1"/>
</dbReference>
<evidence type="ECO:0000256" key="10">
    <source>
        <dbReference type="ARBA" id="ARBA00061052"/>
    </source>
</evidence>
<comment type="catalytic activity">
    <reaction evidence="8 12">
        <text>GTP + H2O = GDP + phosphate + H(+)</text>
        <dbReference type="Rhea" id="RHEA:19669"/>
        <dbReference type="ChEBI" id="CHEBI:15377"/>
        <dbReference type="ChEBI" id="CHEBI:15378"/>
        <dbReference type="ChEBI" id="CHEBI:37565"/>
        <dbReference type="ChEBI" id="CHEBI:43474"/>
        <dbReference type="ChEBI" id="CHEBI:58189"/>
        <dbReference type="EC" id="3.6.5.n1"/>
    </reaction>
</comment>
<comment type="subcellular location">
    <subcellularLocation>
        <location evidence="12">Cell membrane</location>
        <topology evidence="12">Peripheral membrane protein</topology>
        <orientation evidence="12">Cytoplasmic side</orientation>
    </subcellularLocation>
</comment>
<dbReference type="Gene3D" id="3.30.70.240">
    <property type="match status" value="1"/>
</dbReference>
<dbReference type="CDD" id="cd01890">
    <property type="entry name" value="LepA"/>
    <property type="match status" value="1"/>
</dbReference>
<dbReference type="SUPFAM" id="SSF50447">
    <property type="entry name" value="Translation proteins"/>
    <property type="match status" value="1"/>
</dbReference>
<evidence type="ECO:0000256" key="5">
    <source>
        <dbReference type="ARBA" id="ARBA00022917"/>
    </source>
</evidence>
<evidence type="ECO:0000256" key="11">
    <source>
        <dbReference type="ARBA" id="ARBA00066744"/>
    </source>
</evidence>
<evidence type="ECO:0000259" key="13">
    <source>
        <dbReference type="PROSITE" id="PS51722"/>
    </source>
</evidence>
<dbReference type="InterPro" id="IPR035654">
    <property type="entry name" value="LepA_IV"/>
</dbReference>
<dbReference type="Pfam" id="PF00679">
    <property type="entry name" value="EFG_C"/>
    <property type="match status" value="1"/>
</dbReference>
<dbReference type="Gene3D" id="3.30.70.870">
    <property type="entry name" value="Elongation Factor G (Translational Gtpase), domain 3"/>
    <property type="match status" value="1"/>
</dbReference>
<evidence type="ECO:0000256" key="4">
    <source>
        <dbReference type="ARBA" id="ARBA00022801"/>
    </source>
</evidence>
<dbReference type="InterPro" id="IPR009000">
    <property type="entry name" value="Transl_B-barrel_sf"/>
</dbReference>
<keyword evidence="5 12" id="KW-0648">Protein biosynthesis</keyword>
<dbReference type="InterPro" id="IPR027417">
    <property type="entry name" value="P-loop_NTPase"/>
</dbReference>
<comment type="function">
    <text evidence="9 12">Required for accurate and efficient protein synthesis under certain stress conditions. May act as a fidelity factor of the translation reaction, by catalyzing a one-codon backward translocation of tRNAs on improperly translocated ribosomes. Back-translocation proceeds from a post-translocation (POST) complex to a pre-translocation (PRE) complex, thus giving elongation factor G a second chance to translocate the tRNAs correctly. Binds to ribosomes in a GTP-dependent manner.</text>
</comment>
<dbReference type="CDD" id="cd16260">
    <property type="entry name" value="EF4_III"/>
    <property type="match status" value="1"/>
</dbReference>
<keyword evidence="6 12" id="KW-0342">GTP-binding</keyword>
<comment type="caution">
    <text evidence="14">The sequence shown here is derived from an EMBL/GenBank/DDBJ whole genome shotgun (WGS) entry which is preliminary data.</text>
</comment>
<feature type="binding site" evidence="12">
    <location>
        <begin position="14"/>
        <end position="19"/>
    </location>
    <ligand>
        <name>GTP</name>
        <dbReference type="ChEBI" id="CHEBI:37565"/>
    </ligand>
</feature>
<evidence type="ECO:0000256" key="1">
    <source>
        <dbReference type="ARBA" id="ARBA00005454"/>
    </source>
</evidence>
<comment type="similarity">
    <text evidence="1 12">Belongs to the TRAFAC class translation factor GTPase superfamily. Classic translation factor GTPase family. LepA subfamily.</text>
</comment>
<dbReference type="InterPro" id="IPR035647">
    <property type="entry name" value="EFG_III/V"/>
</dbReference>
<feature type="domain" description="Tr-type G" evidence="13">
    <location>
        <begin position="2"/>
        <end position="184"/>
    </location>
</feature>
<evidence type="ECO:0000313" key="14">
    <source>
        <dbReference type="EMBL" id="TKJ40400.1"/>
    </source>
</evidence>
<feature type="binding site" evidence="12">
    <location>
        <begin position="131"/>
        <end position="134"/>
    </location>
    <ligand>
        <name>GTP</name>
        <dbReference type="ChEBI" id="CHEBI:37565"/>
    </ligand>
</feature>
<dbReference type="Pfam" id="PF00009">
    <property type="entry name" value="GTP_EFTU"/>
    <property type="match status" value="1"/>
</dbReference>
<dbReference type="CDD" id="cd03699">
    <property type="entry name" value="EF4_II"/>
    <property type="match status" value="1"/>
</dbReference>
<evidence type="ECO:0000313" key="15">
    <source>
        <dbReference type="Proteomes" id="UP000319619"/>
    </source>
</evidence>
<sequence length="599" mass="67250">MNRTRNFSIIAHIDHGKSTLADRLLELTGVVSGKRLHEQILDDMDLEQERGITIKAHAVTMNYRDEELGDFTLNLIDTPGHVDFTYEVSRSLASCEGALLIIDATQGIEAQTLSNLYLAIEHDLQIIPIINKIDLPSAQIEETTENVVDLLGCEPDEILEISAKFGQGVPDVLKAIVRRVPAPKGNPDAPLRALIFDSIFDTYRGAIPYVRIFDGKATKGMPIKFMSNDKRYEVEELGILTLKRQSCKELLPGDVGYIIPGCKMIRQTRVGDTITSQKNSAKEALSGFKVIKPMVFAGLYPTNSEDYPDLRDSLEKLALNDAAFTWEPETSIALGFGFRSGFLGMLHMEVVQERLEREHNLDLITTLPSVEYKVTLEDGEVKMIDNPAKMPPISKQVVVEEPFIKAEIITPTDYIGPIMKLGLDRRGVYKNTEYLEGQRVNLQFDFPLAEVIYDFYDRLKSISRGYASLDYDFVGFRSSKMARLDIILNSEIVDALSLIVHQDKAFAWGQRITAKLKKVIPRQLFQVAIQAAVGSKVIARTNVKALRKNVLAKCYGGDITRKRKLLEKQRAGKRRMKQIGSVEIPQEAFLALLQVDDDD</sequence>
<dbReference type="Gene3D" id="3.40.50.300">
    <property type="entry name" value="P-loop containing nucleotide triphosphate hydrolases"/>
    <property type="match status" value="1"/>
</dbReference>
<protein>
    <recommendedName>
        <fullName evidence="11 12">Elongation factor 4</fullName>
        <shortName evidence="12">EF-4</shortName>
        <ecNumber evidence="11 12">3.6.5.n1</ecNumber>
    </recommendedName>
    <alternativeName>
        <fullName evidence="12">Ribosomal back-translocase LepA</fullName>
    </alternativeName>
</protein>
<keyword evidence="14" id="KW-0251">Elongation factor</keyword>
<dbReference type="SUPFAM" id="SSF54980">
    <property type="entry name" value="EF-G C-terminal domain-like"/>
    <property type="match status" value="2"/>
</dbReference>
<evidence type="ECO:0000256" key="12">
    <source>
        <dbReference type="HAMAP-Rule" id="MF_00071"/>
    </source>
</evidence>
<keyword evidence="2 12" id="KW-1003">Cell membrane</keyword>
<dbReference type="PANTHER" id="PTHR43512:SF4">
    <property type="entry name" value="TRANSLATION FACTOR GUF1 HOMOLOG, CHLOROPLASTIC"/>
    <property type="match status" value="1"/>
</dbReference>
<dbReference type="GO" id="GO:0005886">
    <property type="term" value="C:plasma membrane"/>
    <property type="evidence" value="ECO:0007669"/>
    <property type="project" value="UniProtKB-SubCell"/>
</dbReference>
<dbReference type="InterPro" id="IPR004161">
    <property type="entry name" value="EFTu-like_2"/>
</dbReference>
<dbReference type="FunFam" id="3.30.70.240:FF:000007">
    <property type="entry name" value="Translation factor GUF1, mitochondrial"/>
    <property type="match status" value="1"/>
</dbReference>
<evidence type="ECO:0000256" key="3">
    <source>
        <dbReference type="ARBA" id="ARBA00022741"/>
    </source>
</evidence>
<reference evidence="14 15" key="1">
    <citation type="submission" date="2017-06" db="EMBL/GenBank/DDBJ databases">
        <title>Novel microbial phyla capable of carbon fixation and sulfur reduction in deep-sea sediments.</title>
        <authorList>
            <person name="Huang J."/>
            <person name="Baker B."/>
            <person name="Wang Y."/>
        </authorList>
    </citation>
    <scope>NUCLEOTIDE SEQUENCE [LARGE SCALE GENOMIC DNA]</scope>
    <source>
        <strain evidence="14">B3_LCP</strain>
    </source>
</reference>
<dbReference type="SUPFAM" id="SSF52540">
    <property type="entry name" value="P-loop containing nucleoside triphosphate hydrolases"/>
    <property type="match status" value="1"/>
</dbReference>
<dbReference type="NCBIfam" id="TIGR00231">
    <property type="entry name" value="small_GTP"/>
    <property type="match status" value="1"/>
</dbReference>
<dbReference type="FunFam" id="3.30.70.870:FF:000004">
    <property type="entry name" value="Translation factor GUF1, mitochondrial"/>
    <property type="match status" value="1"/>
</dbReference>
<evidence type="ECO:0000256" key="2">
    <source>
        <dbReference type="ARBA" id="ARBA00022475"/>
    </source>
</evidence>
<dbReference type="NCBIfam" id="TIGR01393">
    <property type="entry name" value="lepA"/>
    <property type="match status" value="1"/>
</dbReference>
<dbReference type="PANTHER" id="PTHR43512">
    <property type="entry name" value="TRANSLATION FACTOR GUF1-RELATED"/>
    <property type="match status" value="1"/>
</dbReference>
<dbReference type="HAMAP" id="MF_00071">
    <property type="entry name" value="LepA"/>
    <property type="match status" value="1"/>
</dbReference>
<dbReference type="Proteomes" id="UP000319619">
    <property type="component" value="Unassembled WGS sequence"/>
</dbReference>
<dbReference type="Pfam" id="PF06421">
    <property type="entry name" value="LepA_C"/>
    <property type="match status" value="1"/>
</dbReference>
<dbReference type="Pfam" id="PF03144">
    <property type="entry name" value="GTP_EFTU_D2"/>
    <property type="match status" value="1"/>
</dbReference>
<evidence type="ECO:0000256" key="9">
    <source>
        <dbReference type="ARBA" id="ARBA00057626"/>
    </source>
</evidence>
<dbReference type="InterPro" id="IPR013842">
    <property type="entry name" value="LepA_CTD"/>
</dbReference>
<organism evidence="14 15">
    <name type="scientific">candidate division LCP-89 bacterium B3_LCP</name>
    <dbReference type="NCBI Taxonomy" id="2012998"/>
    <lineage>
        <taxon>Bacteria</taxon>
        <taxon>Pseudomonadati</taxon>
        <taxon>Bacteria division LCP-89</taxon>
    </lineage>
</organism>
<proteinExistence type="inferred from homology"/>
<gene>
    <name evidence="12" type="primary">lepA</name>
    <name evidence="14" type="ORF">CEE37_08750</name>
</gene>
<dbReference type="PROSITE" id="PS51722">
    <property type="entry name" value="G_TR_2"/>
    <property type="match status" value="1"/>
</dbReference>
<keyword evidence="3 12" id="KW-0547">Nucleotide-binding</keyword>
<evidence type="ECO:0000256" key="8">
    <source>
        <dbReference type="ARBA" id="ARBA00050293"/>
    </source>
</evidence>
<dbReference type="CDD" id="cd03709">
    <property type="entry name" value="lepA_C"/>
    <property type="match status" value="1"/>
</dbReference>
<dbReference type="AlphaFoldDB" id="A0A532UZM1"/>
<comment type="similarity">
    <text evidence="10">Belongs to the GTP-binding elongation factor family. LepA subfamily.</text>
</comment>
<dbReference type="GO" id="GO:0003746">
    <property type="term" value="F:translation elongation factor activity"/>
    <property type="evidence" value="ECO:0007669"/>
    <property type="project" value="UniProtKB-UniRule"/>
</dbReference>
<dbReference type="InterPro" id="IPR005225">
    <property type="entry name" value="Small_GTP-bd"/>
</dbReference>
<dbReference type="InterPro" id="IPR000640">
    <property type="entry name" value="EFG_V-like"/>
</dbReference>
<dbReference type="GO" id="GO:0003924">
    <property type="term" value="F:GTPase activity"/>
    <property type="evidence" value="ECO:0007669"/>
    <property type="project" value="UniProtKB-UniRule"/>
</dbReference>
<dbReference type="PRINTS" id="PR00315">
    <property type="entry name" value="ELONGATNFCT"/>
</dbReference>
<dbReference type="GO" id="GO:0005525">
    <property type="term" value="F:GTP binding"/>
    <property type="evidence" value="ECO:0007669"/>
    <property type="project" value="UniProtKB-UniRule"/>
</dbReference>
<name>A0A532UZM1_UNCL8</name>
<accession>A0A532UZM1</accession>
<dbReference type="InterPro" id="IPR000795">
    <property type="entry name" value="T_Tr_GTP-bd_dom"/>
</dbReference>
<keyword evidence="4 12" id="KW-0378">Hydrolase</keyword>
<dbReference type="FunFam" id="3.40.50.300:FF:000078">
    <property type="entry name" value="Elongation factor 4"/>
    <property type="match status" value="1"/>
</dbReference>
<dbReference type="GO" id="GO:0043022">
    <property type="term" value="F:ribosome binding"/>
    <property type="evidence" value="ECO:0007669"/>
    <property type="project" value="UniProtKB-UniRule"/>
</dbReference>
<evidence type="ECO:0000256" key="7">
    <source>
        <dbReference type="ARBA" id="ARBA00023136"/>
    </source>
</evidence>
<evidence type="ECO:0000256" key="6">
    <source>
        <dbReference type="ARBA" id="ARBA00023134"/>
    </source>
</evidence>
<dbReference type="InterPro" id="IPR038363">
    <property type="entry name" value="LepA_C_sf"/>
</dbReference>
<dbReference type="FunFam" id="3.30.70.2570:FF:000001">
    <property type="entry name" value="Translation factor GUF1, mitochondrial"/>
    <property type="match status" value="1"/>
</dbReference>
<dbReference type="EC" id="3.6.5.n1" evidence="11 12"/>
<dbReference type="EMBL" id="NJBN01000005">
    <property type="protein sequence ID" value="TKJ40400.1"/>
    <property type="molecule type" value="Genomic_DNA"/>
</dbReference>